<keyword evidence="3" id="KW-1185">Reference proteome</keyword>
<proteinExistence type="predicted"/>
<evidence type="ECO:0000313" key="3">
    <source>
        <dbReference type="Proteomes" id="UP001642409"/>
    </source>
</evidence>
<dbReference type="Proteomes" id="UP001642409">
    <property type="component" value="Unassembled WGS sequence"/>
</dbReference>
<protein>
    <submittedName>
        <fullName evidence="2">Hypothetical_protein</fullName>
    </submittedName>
</protein>
<evidence type="ECO:0000313" key="2">
    <source>
        <dbReference type="EMBL" id="CAL5986108.1"/>
    </source>
</evidence>
<organism evidence="2 3">
    <name type="scientific">Hexamita inflata</name>
    <dbReference type="NCBI Taxonomy" id="28002"/>
    <lineage>
        <taxon>Eukaryota</taxon>
        <taxon>Metamonada</taxon>
        <taxon>Diplomonadida</taxon>
        <taxon>Hexamitidae</taxon>
        <taxon>Hexamitinae</taxon>
        <taxon>Hexamita</taxon>
    </lineage>
</organism>
<name>A0ABP1H846_9EUKA</name>
<reference evidence="2 3" key="1">
    <citation type="submission" date="2024-07" db="EMBL/GenBank/DDBJ databases">
        <authorList>
            <person name="Akdeniz Z."/>
        </authorList>
    </citation>
    <scope>NUCLEOTIDE SEQUENCE [LARGE SCALE GENOMIC DNA]</scope>
</reference>
<feature type="transmembrane region" description="Helical" evidence="1">
    <location>
        <begin position="56"/>
        <end position="82"/>
    </location>
</feature>
<keyword evidence="1" id="KW-0472">Membrane</keyword>
<keyword evidence="1" id="KW-1133">Transmembrane helix</keyword>
<evidence type="ECO:0000256" key="1">
    <source>
        <dbReference type="SAM" id="Phobius"/>
    </source>
</evidence>
<gene>
    <name evidence="2" type="ORF">HINF_LOCUS9259</name>
</gene>
<feature type="transmembrane region" description="Helical" evidence="1">
    <location>
        <begin position="13"/>
        <end position="36"/>
    </location>
</feature>
<comment type="caution">
    <text evidence="2">The sequence shown here is derived from an EMBL/GenBank/DDBJ whole genome shotgun (WGS) entry which is preliminary data.</text>
</comment>
<accession>A0ABP1H846</accession>
<keyword evidence="1" id="KW-0812">Transmembrane</keyword>
<dbReference type="EMBL" id="CAXDID020000019">
    <property type="protein sequence ID" value="CAL5986108.1"/>
    <property type="molecule type" value="Genomic_DNA"/>
</dbReference>
<sequence length="146" mass="16480">MCKCHSKCSAFEVGVYTLFLCLFTAGICLMCLPDSIDIPSYYMYNGQLSSYTTSSFVYSNMGVGILMLFAGVFGPMFSICIFKEKKAQAKKSVEEHKPLVTAQVQQVQQVPQFQFQNVQPVVQFQQVPQFNQQIPQMTTVPTPFMQ</sequence>